<evidence type="ECO:0000256" key="1">
    <source>
        <dbReference type="PROSITE-ProRule" id="PRU00339"/>
    </source>
</evidence>
<reference evidence="3 4" key="1">
    <citation type="journal article" date="2016" name="Nat. Commun.">
        <title>Thousands of microbial genomes shed light on interconnected biogeochemical processes in an aquifer system.</title>
        <authorList>
            <person name="Anantharaman K."/>
            <person name="Brown C.T."/>
            <person name="Hug L.A."/>
            <person name="Sharon I."/>
            <person name="Castelle C.J."/>
            <person name="Probst A.J."/>
            <person name="Thomas B.C."/>
            <person name="Singh A."/>
            <person name="Wilkins M.J."/>
            <person name="Karaoz U."/>
            <person name="Brodie E.L."/>
            <person name="Williams K.H."/>
            <person name="Hubbard S.S."/>
            <person name="Banfield J.F."/>
        </authorList>
    </citation>
    <scope>NUCLEOTIDE SEQUENCE [LARGE SCALE GENOMIC DNA]</scope>
</reference>
<gene>
    <name evidence="3" type="ORF">A3G00_01980</name>
</gene>
<sequence length="297" mass="34458">MYSILPFILILLSLAVIIFVIIRKFPQLSLLDVESIPEVKMDRKKEEILRKKVEEKMAGFGKRQEKFWRPLFQKLRELQLVFRKYVGRVQKIVLDSERKLKKRRTTTAEAKAGAVTLLKEAEVAVEQKDWELAEKKYIEAIRLDPKSQDAYFGLGNAYLEKSELEDAEEAFTYLTRLNPQHDGGLVKLAEIAEERGNIEKAIEYYEKSLMVEDSKATRFIKIAELMLSIDKFDTAQEAVKQAVELEPQNPKYLDMLVEVSIKCGDKQTAEDAFQRLRMVNPENQKLEVLKDRVEKIA</sequence>
<dbReference type="PANTHER" id="PTHR12558">
    <property type="entry name" value="CELL DIVISION CYCLE 16,23,27"/>
    <property type="match status" value="1"/>
</dbReference>
<feature type="repeat" description="TPR" evidence="1">
    <location>
        <begin position="148"/>
        <end position="181"/>
    </location>
</feature>
<dbReference type="InterPro" id="IPR011990">
    <property type="entry name" value="TPR-like_helical_dom_sf"/>
</dbReference>
<dbReference type="InterPro" id="IPR019734">
    <property type="entry name" value="TPR_rpt"/>
</dbReference>
<dbReference type="SUPFAM" id="SSF48452">
    <property type="entry name" value="TPR-like"/>
    <property type="match status" value="1"/>
</dbReference>
<organism evidence="3 4">
    <name type="scientific">Candidatus Magasanikbacteria bacterium RIFCSPLOWO2_12_FULL_43_12</name>
    <dbReference type="NCBI Taxonomy" id="1798692"/>
    <lineage>
        <taxon>Bacteria</taxon>
        <taxon>Candidatus Magasanikiibacteriota</taxon>
    </lineage>
</organism>
<dbReference type="Pfam" id="PF13181">
    <property type="entry name" value="TPR_8"/>
    <property type="match status" value="1"/>
</dbReference>
<keyword evidence="2" id="KW-0472">Membrane</keyword>
<evidence type="ECO:0000313" key="3">
    <source>
        <dbReference type="EMBL" id="OGH75786.1"/>
    </source>
</evidence>
<keyword evidence="2" id="KW-1133">Transmembrane helix</keyword>
<dbReference type="PANTHER" id="PTHR12558:SF13">
    <property type="entry name" value="CELL DIVISION CYCLE PROTEIN 27 HOMOLOG"/>
    <property type="match status" value="1"/>
</dbReference>
<dbReference type="Gene3D" id="1.25.40.10">
    <property type="entry name" value="Tetratricopeptide repeat domain"/>
    <property type="match status" value="2"/>
</dbReference>
<dbReference type="PROSITE" id="PS50005">
    <property type="entry name" value="TPR"/>
    <property type="match status" value="3"/>
</dbReference>
<evidence type="ECO:0000313" key="4">
    <source>
        <dbReference type="Proteomes" id="UP000178347"/>
    </source>
</evidence>
<keyword evidence="2" id="KW-0812">Transmembrane</keyword>
<feature type="repeat" description="TPR" evidence="1">
    <location>
        <begin position="114"/>
        <end position="147"/>
    </location>
</feature>
<proteinExistence type="predicted"/>
<dbReference type="AlphaFoldDB" id="A0A1F6MVP5"/>
<dbReference type="EMBL" id="MFQN01000001">
    <property type="protein sequence ID" value="OGH75786.1"/>
    <property type="molecule type" value="Genomic_DNA"/>
</dbReference>
<comment type="caution">
    <text evidence="3">The sequence shown here is derived from an EMBL/GenBank/DDBJ whole genome shotgun (WGS) entry which is preliminary data.</text>
</comment>
<keyword evidence="1" id="KW-0802">TPR repeat</keyword>
<dbReference type="Proteomes" id="UP000178347">
    <property type="component" value="Unassembled WGS sequence"/>
</dbReference>
<feature type="repeat" description="TPR" evidence="1">
    <location>
        <begin position="216"/>
        <end position="249"/>
    </location>
</feature>
<dbReference type="SMART" id="SM00028">
    <property type="entry name" value="TPR"/>
    <property type="match status" value="5"/>
</dbReference>
<dbReference type="STRING" id="1798692.A3G00_01980"/>
<dbReference type="Pfam" id="PF13432">
    <property type="entry name" value="TPR_16"/>
    <property type="match status" value="1"/>
</dbReference>
<name>A0A1F6MVP5_9BACT</name>
<accession>A0A1F6MVP5</accession>
<evidence type="ECO:0000256" key="2">
    <source>
        <dbReference type="SAM" id="Phobius"/>
    </source>
</evidence>
<feature type="transmembrane region" description="Helical" evidence="2">
    <location>
        <begin position="6"/>
        <end position="22"/>
    </location>
</feature>
<protein>
    <submittedName>
        <fullName evidence="3">Uncharacterized protein</fullName>
    </submittedName>
</protein>